<dbReference type="InterPro" id="IPR008928">
    <property type="entry name" value="6-hairpin_glycosidase_sf"/>
</dbReference>
<reference evidence="1" key="1">
    <citation type="submission" date="2019-10" db="EMBL/GenBank/DDBJ databases">
        <title>Draft genome sequece of Microseira wollei NIES-4236.</title>
        <authorList>
            <person name="Yamaguchi H."/>
            <person name="Suzuki S."/>
            <person name="Kawachi M."/>
        </authorList>
    </citation>
    <scope>NUCLEOTIDE SEQUENCE</scope>
    <source>
        <strain evidence="1">NIES-4236</strain>
    </source>
</reference>
<evidence type="ECO:0000313" key="1">
    <source>
        <dbReference type="EMBL" id="GET43897.1"/>
    </source>
</evidence>
<dbReference type="PANTHER" id="PTHR15108">
    <property type="entry name" value="N-ACYLGLUCOSAMINE-2-EPIMERASE"/>
    <property type="match status" value="1"/>
</dbReference>
<accession>A0AAV3XT03</accession>
<dbReference type="Proteomes" id="UP001050975">
    <property type="component" value="Unassembled WGS sequence"/>
</dbReference>
<sequence length="532" mass="61404">MLDLTRHRLLKMASSLLLSFVLLWGSGVAPAFAFVSESRQYPVDNIEAIIADVPTGDRWLEHLKKDLLPFWEMQTALGDPIGNFPTYRCNDGSLYERENLCPELANPVNGIVKLERDYVRAKSRQIFAYGVAYNLTGESKYLELAKAGVDYLREHAIKGKEGGAYTYFENGVGKPDKDYRISQDMAYAVTGLGFYYYLTRDPEVLPDIIAVKDYIFDTYYDKEWDLLSWAHADYLDYTNPDGTKEYVHSDQRELVAQLDQVYGYMLLLTPTLPELDGNGQPLRSKWEDDLVHLAKIMSEQFYTPDKNIFWGAITTPTQQQLGTDHTDFGHSIKTLWLIYEIGKLTGHYELTAFAQEKAPLILEKAYLEDGTWGRRINQYGQLETDKEWWILAELDQTAATFSLRDPSYAKYLPTTYSYWFEHMVDHENGGIWHWVNARDNLPDIRYPKQHSWKNAFHSFEHDIVGYITGQAIHNLPTTLYFAFKEVPENIEIRPYLFAAKVEEINQPTASNSEKIEPIPGFTQTEVKFTDVR</sequence>
<dbReference type="SUPFAM" id="SSF48208">
    <property type="entry name" value="Six-hairpin glycosidases"/>
    <property type="match status" value="1"/>
</dbReference>
<dbReference type="Gene3D" id="1.50.10.10">
    <property type="match status" value="1"/>
</dbReference>
<dbReference type="EMBL" id="BLAY01000266">
    <property type="protein sequence ID" value="GET43897.1"/>
    <property type="molecule type" value="Genomic_DNA"/>
</dbReference>
<dbReference type="GO" id="GO:0005975">
    <property type="term" value="P:carbohydrate metabolic process"/>
    <property type="evidence" value="ECO:0007669"/>
    <property type="project" value="InterPro"/>
</dbReference>
<organism evidence="1 2">
    <name type="scientific">Microseira wollei NIES-4236</name>
    <dbReference type="NCBI Taxonomy" id="2530354"/>
    <lineage>
        <taxon>Bacteria</taxon>
        <taxon>Bacillati</taxon>
        <taxon>Cyanobacteriota</taxon>
        <taxon>Cyanophyceae</taxon>
        <taxon>Oscillatoriophycideae</taxon>
        <taxon>Aerosakkonematales</taxon>
        <taxon>Aerosakkonemataceae</taxon>
        <taxon>Microseira</taxon>
    </lineage>
</organism>
<dbReference type="InterPro" id="IPR012341">
    <property type="entry name" value="6hp_glycosidase-like_sf"/>
</dbReference>
<gene>
    <name evidence="1" type="ORF">MiSe_87230</name>
</gene>
<keyword evidence="2" id="KW-1185">Reference proteome</keyword>
<evidence type="ECO:0000313" key="2">
    <source>
        <dbReference type="Proteomes" id="UP001050975"/>
    </source>
</evidence>
<protein>
    <submittedName>
        <fullName evidence="1">N-acyl-D-glucosamine 2-epimerase</fullName>
    </submittedName>
</protein>
<dbReference type="AlphaFoldDB" id="A0AAV3XT03"/>
<dbReference type="RefSeq" id="WP_226593167.1">
    <property type="nucleotide sequence ID" value="NZ_BLAY01000266.1"/>
</dbReference>
<name>A0AAV3XT03_9CYAN</name>
<proteinExistence type="predicted"/>
<comment type="caution">
    <text evidence="1">The sequence shown here is derived from an EMBL/GenBank/DDBJ whole genome shotgun (WGS) entry which is preliminary data.</text>
</comment>